<dbReference type="Proteomes" id="UP001359559">
    <property type="component" value="Unassembled WGS sequence"/>
</dbReference>
<dbReference type="EMBL" id="JAYKXN010000006">
    <property type="protein sequence ID" value="KAK7279788.1"/>
    <property type="molecule type" value="Genomic_DNA"/>
</dbReference>
<reference evidence="2 3" key="1">
    <citation type="submission" date="2024-01" db="EMBL/GenBank/DDBJ databases">
        <title>The genomes of 5 underutilized Papilionoideae crops provide insights into root nodulation and disease resistance.</title>
        <authorList>
            <person name="Yuan L."/>
        </authorList>
    </citation>
    <scope>NUCLEOTIDE SEQUENCE [LARGE SCALE GENOMIC DNA]</scope>
    <source>
        <strain evidence="2">LY-2023</strain>
        <tissue evidence="2">Leaf</tissue>
    </source>
</reference>
<evidence type="ECO:0000313" key="3">
    <source>
        <dbReference type="Proteomes" id="UP001359559"/>
    </source>
</evidence>
<name>A0AAN9IGA7_CLITE</name>
<proteinExistence type="predicted"/>
<gene>
    <name evidence="2" type="ORF">RJT34_24846</name>
</gene>
<sequence>MWATGGVTCEDSPTLKLLRAPKDLLPLSLSLSLPLVTCVSLFLSIYHQNSFIKIPIFFFNFQLFTFPITHSSFSKISTLHTSSQNVLAGVWIIALMISGRRE</sequence>
<keyword evidence="1" id="KW-0812">Transmembrane</keyword>
<evidence type="ECO:0000313" key="2">
    <source>
        <dbReference type="EMBL" id="KAK7279788.1"/>
    </source>
</evidence>
<keyword evidence="1" id="KW-0472">Membrane</keyword>
<accession>A0AAN9IGA7</accession>
<organism evidence="2 3">
    <name type="scientific">Clitoria ternatea</name>
    <name type="common">Butterfly pea</name>
    <dbReference type="NCBI Taxonomy" id="43366"/>
    <lineage>
        <taxon>Eukaryota</taxon>
        <taxon>Viridiplantae</taxon>
        <taxon>Streptophyta</taxon>
        <taxon>Embryophyta</taxon>
        <taxon>Tracheophyta</taxon>
        <taxon>Spermatophyta</taxon>
        <taxon>Magnoliopsida</taxon>
        <taxon>eudicotyledons</taxon>
        <taxon>Gunneridae</taxon>
        <taxon>Pentapetalae</taxon>
        <taxon>rosids</taxon>
        <taxon>fabids</taxon>
        <taxon>Fabales</taxon>
        <taxon>Fabaceae</taxon>
        <taxon>Papilionoideae</taxon>
        <taxon>50 kb inversion clade</taxon>
        <taxon>NPAAA clade</taxon>
        <taxon>indigoferoid/millettioid clade</taxon>
        <taxon>Phaseoleae</taxon>
        <taxon>Clitoria</taxon>
    </lineage>
</organism>
<evidence type="ECO:0000256" key="1">
    <source>
        <dbReference type="SAM" id="Phobius"/>
    </source>
</evidence>
<protein>
    <submittedName>
        <fullName evidence="2">Uncharacterized protein</fullName>
    </submittedName>
</protein>
<keyword evidence="3" id="KW-1185">Reference proteome</keyword>
<dbReference type="AlphaFoldDB" id="A0AAN9IGA7"/>
<comment type="caution">
    <text evidence="2">The sequence shown here is derived from an EMBL/GenBank/DDBJ whole genome shotgun (WGS) entry which is preliminary data.</text>
</comment>
<keyword evidence="1" id="KW-1133">Transmembrane helix</keyword>
<feature type="transmembrane region" description="Helical" evidence="1">
    <location>
        <begin position="24"/>
        <end position="43"/>
    </location>
</feature>